<dbReference type="OrthoDB" id="498611at2759"/>
<dbReference type="SUPFAM" id="SSF53067">
    <property type="entry name" value="Actin-like ATPase domain"/>
    <property type="match status" value="2"/>
</dbReference>
<dbReference type="AlphaFoldDB" id="A0A9P8KZC9"/>
<dbReference type="GO" id="GO:0015937">
    <property type="term" value="P:coenzyme A biosynthetic process"/>
    <property type="evidence" value="ECO:0007669"/>
    <property type="project" value="UniProtKB-KW"/>
</dbReference>
<sequence length="924" mass="102097">MGPGVDVDVGELGNLYFCSDGQSSVKSWILGLPSQFSDDMSGHNQRQSKRSRSPAVVPTRLSKRRRLGVSKKTTTQSEKTSNLSSSLNHPPKPTINMQYLRPPIFKLELGGGLTVPPSVRHFLDNVWGWRQSQHAVIPRGLKVKCETRLLEEGRTGLPPSAYDSTTSIPNHKLRNLWENVTKIRERAKECEETGSCEGIWISEVVRPLLDFVIGYGDLEKQVRPVDVRTANISPTHLLPTSATGQPTTRKRVDYILALLPPHSILSAIEKAFQVLPDDARSINQSLSNSTSKMPIIANFGVKKSCESEAPIVQLGIWSAAGLAKMKEMNIDKNGPGLVPGITVVGHDWRLYFAYWEEDSERVIISTLEVLAKWGVKKYGEWVENVVLKRLQEIAQEQKENDCQGPPMTADLHLLICIVDTPSLAKFFGSETSKPITAFRNSARNANKHLYRLKNPPVRWPTTYRIAMSADDRRAEAVDVVESNPNAANASVAAPARRRRTDTTAIDSTITHPGSVKINVLGAFIVNEEPSSMTAGNASHHDTKDIRLPNHTAVVSHIAVDIGGSLAKLVYFSREPGSTEPGGRLNFITFETEKIDTCLDFMKQLKIKQQKLNGSRPGELCVMATGGGAYKYYDKIREALGVEVLREDEMECLIIGLDFFITEIPEEVFTYSENDPMHFAEARADIYPYLLVNIGSGVSMIKVSGPTQYQRIGGTSLGGGTLWGLLSLLTGSRTFDEMLGMAERGDNSAVDMLVGDIYGTDYSKIGLKSSTIASSFGKVFKMKREAEREAEDGGESSCREDGTSPADGRKSSRKFTPEDVSRSLLYAISNNIGQIAYLQSEKHNLSNIYFGGSFIRGHRQTMNTLSYAIKFWSEGVKKAYFLRHEGYLGAVGAFLKTRPRNWGRRNSLDEEGAVVGLLRKKAGGE</sequence>
<dbReference type="FunFam" id="3.30.420.40:FF:000115">
    <property type="entry name" value="Pantothenate kinase PanK"/>
    <property type="match status" value="1"/>
</dbReference>
<dbReference type="Pfam" id="PF20516">
    <property type="entry name" value="PDDEXK_12"/>
    <property type="match status" value="1"/>
</dbReference>
<protein>
    <recommendedName>
        <fullName evidence="5">PD-(D/E)XK nuclease-like domain-containing protein</fullName>
    </recommendedName>
</protein>
<dbReference type="GO" id="GO:0005634">
    <property type="term" value="C:nucleus"/>
    <property type="evidence" value="ECO:0007669"/>
    <property type="project" value="TreeGrafter"/>
</dbReference>
<reference evidence="6" key="1">
    <citation type="submission" date="2021-03" db="EMBL/GenBank/DDBJ databases">
        <title>Comparative genomics and phylogenomic investigation of the class Geoglossomycetes provide insights into ecological specialization and systematics.</title>
        <authorList>
            <person name="Melie T."/>
            <person name="Pirro S."/>
            <person name="Miller A.N."/>
            <person name="Quandt A."/>
        </authorList>
    </citation>
    <scope>NUCLEOTIDE SEQUENCE</scope>
    <source>
        <strain evidence="6">GBOQ0MN5Z8</strain>
    </source>
</reference>
<evidence type="ECO:0000256" key="3">
    <source>
        <dbReference type="ARBA" id="ARBA00022993"/>
    </source>
</evidence>
<gene>
    <name evidence="6" type="ORF">FGG08_004589</name>
</gene>
<accession>A0A9P8KZC9</accession>
<dbReference type="PANTHER" id="PTHR12280:SF20">
    <property type="entry name" value="4'-PHOSPHOPANTETHEINE PHOSPHATASE"/>
    <property type="match status" value="1"/>
</dbReference>
<dbReference type="CDD" id="cd24123">
    <property type="entry name" value="ASKHA_NBD_PanK-II_Pank4"/>
    <property type="match status" value="1"/>
</dbReference>
<dbReference type="FunFam" id="3.30.420.510:FF:000005">
    <property type="entry name" value="Probable pantothenate kinase"/>
    <property type="match status" value="1"/>
</dbReference>
<evidence type="ECO:0000259" key="5">
    <source>
        <dbReference type="Pfam" id="PF20516"/>
    </source>
</evidence>
<evidence type="ECO:0000256" key="4">
    <source>
        <dbReference type="SAM" id="MobiDB-lite"/>
    </source>
</evidence>
<keyword evidence="2" id="KW-0067">ATP-binding</keyword>
<dbReference type="InterPro" id="IPR043129">
    <property type="entry name" value="ATPase_NBD"/>
</dbReference>
<dbReference type="InterPro" id="IPR004567">
    <property type="entry name" value="Type_II_PanK"/>
</dbReference>
<evidence type="ECO:0000313" key="7">
    <source>
        <dbReference type="Proteomes" id="UP000698800"/>
    </source>
</evidence>
<proteinExistence type="predicted"/>
<dbReference type="GO" id="GO:0004594">
    <property type="term" value="F:pantothenate kinase activity"/>
    <property type="evidence" value="ECO:0007669"/>
    <property type="project" value="TreeGrafter"/>
</dbReference>
<dbReference type="Proteomes" id="UP000698800">
    <property type="component" value="Unassembled WGS sequence"/>
</dbReference>
<dbReference type="InterPro" id="IPR046797">
    <property type="entry name" value="PDDEXK_12"/>
</dbReference>
<comment type="caution">
    <text evidence="6">The sequence shown here is derived from an EMBL/GenBank/DDBJ whole genome shotgun (WGS) entry which is preliminary data.</text>
</comment>
<dbReference type="GO" id="GO:0005829">
    <property type="term" value="C:cytosol"/>
    <property type="evidence" value="ECO:0007669"/>
    <property type="project" value="TreeGrafter"/>
</dbReference>
<feature type="compositionally biased region" description="Basic and acidic residues" evidence="4">
    <location>
        <begin position="796"/>
        <end position="814"/>
    </location>
</feature>
<feature type="domain" description="PD-(D/E)XK nuclease-like" evidence="5">
    <location>
        <begin position="162"/>
        <end position="365"/>
    </location>
</feature>
<keyword evidence="1" id="KW-0547">Nucleotide-binding</keyword>
<keyword evidence="3" id="KW-0173">Coenzyme A biosynthesis</keyword>
<dbReference type="NCBIfam" id="TIGR00555">
    <property type="entry name" value="panK_eukar"/>
    <property type="match status" value="1"/>
</dbReference>
<dbReference type="Gene3D" id="3.30.420.510">
    <property type="match status" value="1"/>
</dbReference>
<dbReference type="PANTHER" id="PTHR12280">
    <property type="entry name" value="PANTOTHENATE KINASE"/>
    <property type="match status" value="1"/>
</dbReference>
<keyword evidence="7" id="KW-1185">Reference proteome</keyword>
<evidence type="ECO:0000313" key="6">
    <source>
        <dbReference type="EMBL" id="KAH0538813.1"/>
    </source>
</evidence>
<name>A0A9P8KZC9_9PEZI</name>
<evidence type="ECO:0000256" key="1">
    <source>
        <dbReference type="ARBA" id="ARBA00022741"/>
    </source>
</evidence>
<feature type="region of interest" description="Disordered" evidence="4">
    <location>
        <begin position="39"/>
        <end position="94"/>
    </location>
</feature>
<dbReference type="GO" id="GO:0005524">
    <property type="term" value="F:ATP binding"/>
    <property type="evidence" value="ECO:0007669"/>
    <property type="project" value="UniProtKB-KW"/>
</dbReference>
<evidence type="ECO:0000256" key="2">
    <source>
        <dbReference type="ARBA" id="ARBA00022840"/>
    </source>
</evidence>
<dbReference type="EMBL" id="JAGHQL010000095">
    <property type="protein sequence ID" value="KAH0538813.1"/>
    <property type="molecule type" value="Genomic_DNA"/>
</dbReference>
<organism evidence="6 7">
    <name type="scientific">Glutinoglossum americanum</name>
    <dbReference type="NCBI Taxonomy" id="1670608"/>
    <lineage>
        <taxon>Eukaryota</taxon>
        <taxon>Fungi</taxon>
        <taxon>Dikarya</taxon>
        <taxon>Ascomycota</taxon>
        <taxon>Pezizomycotina</taxon>
        <taxon>Geoglossomycetes</taxon>
        <taxon>Geoglossales</taxon>
        <taxon>Geoglossaceae</taxon>
        <taxon>Glutinoglossum</taxon>
    </lineage>
</organism>
<dbReference type="Gene3D" id="3.30.420.40">
    <property type="match status" value="1"/>
</dbReference>
<dbReference type="Pfam" id="PF03630">
    <property type="entry name" value="Fumble"/>
    <property type="match status" value="1"/>
</dbReference>
<feature type="compositionally biased region" description="Low complexity" evidence="4">
    <location>
        <begin position="70"/>
        <end position="81"/>
    </location>
</feature>
<feature type="region of interest" description="Disordered" evidence="4">
    <location>
        <begin position="786"/>
        <end position="814"/>
    </location>
</feature>